<dbReference type="InterPro" id="IPR013968">
    <property type="entry name" value="PKS_KR"/>
</dbReference>
<dbReference type="InterPro" id="IPR036736">
    <property type="entry name" value="ACP-like_sf"/>
</dbReference>
<dbReference type="PROSITE" id="PS50075">
    <property type="entry name" value="CARRIER"/>
    <property type="match status" value="1"/>
</dbReference>
<dbReference type="SMART" id="SM00823">
    <property type="entry name" value="PKS_PP"/>
    <property type="match status" value="1"/>
</dbReference>
<evidence type="ECO:0000256" key="1">
    <source>
        <dbReference type="ARBA" id="ARBA00001957"/>
    </source>
</evidence>
<dbReference type="Gene3D" id="3.40.50.720">
    <property type="entry name" value="NAD(P)-binding Rossmann-like Domain"/>
    <property type="match status" value="1"/>
</dbReference>
<dbReference type="InterPro" id="IPR020806">
    <property type="entry name" value="PKS_PP-bd"/>
</dbReference>
<dbReference type="Gene3D" id="3.40.50.11460">
    <property type="match status" value="1"/>
</dbReference>
<keyword evidence="4" id="KW-0808">Transferase</keyword>
<dbReference type="Pfam" id="PF16197">
    <property type="entry name" value="KAsynt_C_assoc"/>
    <property type="match status" value="1"/>
</dbReference>
<dbReference type="InterPro" id="IPR057326">
    <property type="entry name" value="KR_dom"/>
</dbReference>
<dbReference type="SUPFAM" id="SSF53901">
    <property type="entry name" value="Thiolase-like"/>
    <property type="match status" value="1"/>
</dbReference>
<dbReference type="EMBL" id="ASQP01000311">
    <property type="protein sequence ID" value="OMI37212.1"/>
    <property type="molecule type" value="Genomic_DNA"/>
</dbReference>
<dbReference type="InterPro" id="IPR050091">
    <property type="entry name" value="PKS_NRPS_Biosynth_Enz"/>
</dbReference>
<keyword evidence="3" id="KW-0597">Phosphoprotein</keyword>
<dbReference type="GO" id="GO:0031177">
    <property type="term" value="F:phosphopantetheine binding"/>
    <property type="evidence" value="ECO:0007669"/>
    <property type="project" value="InterPro"/>
</dbReference>
<feature type="domain" description="Ketosynthase family 3 (KS3)" evidence="10">
    <location>
        <begin position="34"/>
        <end position="460"/>
    </location>
</feature>
<dbReference type="PROSITE" id="PS52004">
    <property type="entry name" value="KS3_2"/>
    <property type="match status" value="1"/>
</dbReference>
<dbReference type="InterPro" id="IPR020841">
    <property type="entry name" value="PKS_Beta-ketoAc_synthase_dom"/>
</dbReference>
<evidence type="ECO:0000313" key="11">
    <source>
        <dbReference type="EMBL" id="OMI37212.1"/>
    </source>
</evidence>
<dbReference type="SUPFAM" id="SSF55048">
    <property type="entry name" value="Probable ACP-binding domain of malonyl-CoA ACP transacylase"/>
    <property type="match status" value="1"/>
</dbReference>
<dbReference type="GO" id="GO:0004315">
    <property type="term" value="F:3-oxoacyl-[acyl-carrier-protein] synthase activity"/>
    <property type="evidence" value="ECO:0007669"/>
    <property type="project" value="InterPro"/>
</dbReference>
<dbReference type="Gene3D" id="6.10.140.1830">
    <property type="match status" value="1"/>
</dbReference>
<dbReference type="InterPro" id="IPR001227">
    <property type="entry name" value="Ac_transferase_dom_sf"/>
</dbReference>
<dbReference type="InterPro" id="IPR014030">
    <property type="entry name" value="Ketoacyl_synth_N"/>
</dbReference>
<evidence type="ECO:0000313" key="12">
    <source>
        <dbReference type="Proteomes" id="UP000186168"/>
    </source>
</evidence>
<dbReference type="Pfam" id="PF00698">
    <property type="entry name" value="Acyl_transf_1"/>
    <property type="match status" value="1"/>
</dbReference>
<dbReference type="CDD" id="cd08952">
    <property type="entry name" value="KR_1_SDR_x"/>
    <property type="match status" value="1"/>
</dbReference>
<dbReference type="CDD" id="cd00833">
    <property type="entry name" value="PKS"/>
    <property type="match status" value="1"/>
</dbReference>
<comment type="caution">
    <text evidence="11">The sequence shown here is derived from an EMBL/GenBank/DDBJ whole genome shotgun (WGS) entry which is preliminary data.</text>
</comment>
<dbReference type="SUPFAM" id="SSF101173">
    <property type="entry name" value="Docking domain B of the erythromycin polyketide synthase (DEBS)"/>
    <property type="match status" value="1"/>
</dbReference>
<dbReference type="InterPro" id="IPR041618">
    <property type="entry name" value="PKS_DE"/>
</dbReference>
<name>A0A1R1SG50_9ACTN</name>
<keyword evidence="7" id="KW-0012">Acyltransferase</keyword>
<dbReference type="Gene3D" id="3.40.366.10">
    <property type="entry name" value="Malonyl-Coenzyme A Acyl Carrier Protein, domain 2"/>
    <property type="match status" value="1"/>
</dbReference>
<dbReference type="STRING" id="67365.GCA_001704635_03576"/>
<dbReference type="SUPFAM" id="SSF52151">
    <property type="entry name" value="FabD/lysophospholipase-like"/>
    <property type="match status" value="1"/>
</dbReference>
<dbReference type="GO" id="GO:0004312">
    <property type="term" value="F:fatty acid synthase activity"/>
    <property type="evidence" value="ECO:0007669"/>
    <property type="project" value="TreeGrafter"/>
</dbReference>
<dbReference type="InterPro" id="IPR014043">
    <property type="entry name" value="Acyl_transferase_dom"/>
</dbReference>
<dbReference type="Gene3D" id="1.10.1200.10">
    <property type="entry name" value="ACP-like"/>
    <property type="match status" value="1"/>
</dbReference>
<dbReference type="SMART" id="SM00827">
    <property type="entry name" value="PKS_AT"/>
    <property type="match status" value="1"/>
</dbReference>
<sequence length="1666" mass="176642">MSTTEDKLRQYLKRVTLDLGQARQRLREAEERHQEPIAITAMACRYPGGVGSPEALWDLVATGTDAIGPFPTNRGWDLDGLFHPDPDHYGTSYVREGGFLHDAERFDASFFNISPREALAMDPQQRVLLETAWELLERAHIDPHSLKGTLTGVYTGVSSQDYLSRIPRIPEGFEGYTATGGLMSVISGRVAYTLGLEGPAVTLDTACSASLVAMHLAGQALRQGECDLALAGGVTVFSTPTAYVEFSRQRGFAPDARCKPFAAAADGTGFSEGVGLVLLERLSDAQRHGHRVLAVLRGSAVNQDGASNGLSAPNDAAQERVIRQALANARLSADQVDAVEAHGTGTTLGDPIEAQALLATYGQDRPADRPLWLGSIKSNIGHTHAAAGVAGVIKMVMALRHGRLPATLHVDEPTSHVDWGTGTVRLLTEPVEWTRGEHPRRAGVSSFGISGTNAHVILEEAAQPPAATGGERPGDRLTPWVVSARGEAALRDQARRLLDATADGDPGAVGWSLVTSRAVLDQRAVITGRDTETLRAGLAALAAGEDHPALVRREAGVPASGSRVFLFSGQGSQRPGMGAGLHERFPVFADTFDEICALLDPHLDHPLRDVVFATHPHHTDLLNHTAYTQAGLFAVQVALTRLLEHCGLHPEAVIGHSIGEITAAHIAGVLTLHDACHLVAHRAALLGELPPGGAMTAIEATADEITETLAPYDGHVTIAALNAPTNTVISGPEELVTRLTATWKQRGRRTKNLTVSHAFHSPLVEPALDDFHHAIKDLAYHPPTIPLISNLTGQPADQDITTPDYWVRHIRQPVHFHPAITHIAPHTAAFVEIGPDAVLIPATQNTLDTLEDQPAHPPLLIPTLTRKQPDVEALAHTLARLHTLTPLDWRPWYPDRPTPTTVDLPTYPFQRERYWLPDALADAPPPEADEEQVRFWNAVEAQDLPALSETLGIGEEDGRRSSLGAVLPTLSRWHQERHERATVSSWRYRVGWRHLPDLGPAALAGPWLLVVPPKGADAWAEACERALTADGGEVRRLVTDGRAHAAGLAASLRALCAEGPSPAGVLSLLPLDERPHAAFPAVTGGVTGTHVLLRALLEAGLDAPLWCATRGAVAVDDDEAPEAPAQAQIWGLGRVAALEHPAAWGGLIDLPASAADLAPGLLCAVLAGRDGEDQVALRAGGAFGRRLLPAPLDSRAPAQERAWTPQDGVLVTGGVTGAAALVARWLAAGGAKRIVLPAPDGPAAPGAAELVAELAELGAEATVVDGVPSEPAARRELADRLAASGLRVRTVVHAGAPGDWAPLAELSPDELAEALSDAVGGADRLAELCGLEPDDPVVVFSSIAAVWGGGGHGARAAADAYLDAWARRRQAAGGHVVRLAWGVWDGSQDLEAAERAERKGLLTLRPAPALAALRRTLEQSEAGAGQGTDRDGGEGGGAGGDVHAVIADVNWERFVPLFTMARASRLFDEIPAARRAWQAVLDSSDEEGSESLAALRDRLAAQPPEARAGTLLALVRAHVAGALRYPAAESVDPEQPFKELGFDSLAAVEFRNRLRGAIGLTLPATLVFDYPTPTALAGYLVSQVLPAEPADEPAAAQLDEIEATLAALDADDPRRAGLTHRLRLLLWRYADGDGALEPSEETGGDDLETASADEMFALIDREFGES</sequence>
<keyword evidence="5" id="KW-0045">Antibiotic biosynthesis</keyword>
<keyword evidence="12" id="KW-1185">Reference proteome</keyword>
<dbReference type="Gene3D" id="3.30.70.3290">
    <property type="match status" value="1"/>
</dbReference>
<dbReference type="InterPro" id="IPR016036">
    <property type="entry name" value="Malonyl_transacylase_ACP-bd"/>
</dbReference>
<evidence type="ECO:0000256" key="8">
    <source>
        <dbReference type="SAM" id="MobiDB-lite"/>
    </source>
</evidence>
<keyword evidence="6" id="KW-0511">Multifunctional enzyme</keyword>
<dbReference type="PROSITE" id="PS00606">
    <property type="entry name" value="KS3_1"/>
    <property type="match status" value="1"/>
</dbReference>
<feature type="region of interest" description="Disordered" evidence="8">
    <location>
        <begin position="1418"/>
        <end position="1439"/>
    </location>
</feature>
<dbReference type="InterPro" id="IPR036299">
    <property type="entry name" value="Polyketide_synth_docking_sf"/>
</dbReference>
<dbReference type="Pfam" id="PF00550">
    <property type="entry name" value="PP-binding"/>
    <property type="match status" value="1"/>
</dbReference>
<dbReference type="FunFam" id="3.40.47.10:FF:000019">
    <property type="entry name" value="Polyketide synthase type I"/>
    <property type="match status" value="1"/>
</dbReference>
<dbReference type="Pfam" id="PF08990">
    <property type="entry name" value="Docking"/>
    <property type="match status" value="1"/>
</dbReference>
<proteinExistence type="predicted"/>
<dbReference type="InterPro" id="IPR015083">
    <property type="entry name" value="NorB/c/GfsB-D-like_docking"/>
</dbReference>
<dbReference type="Pfam" id="PF00109">
    <property type="entry name" value="ketoacyl-synt"/>
    <property type="match status" value="1"/>
</dbReference>
<dbReference type="InterPro" id="IPR009081">
    <property type="entry name" value="PP-bd_ACP"/>
</dbReference>
<evidence type="ECO:0000256" key="4">
    <source>
        <dbReference type="ARBA" id="ARBA00022679"/>
    </source>
</evidence>
<dbReference type="SMART" id="SM00825">
    <property type="entry name" value="PKS_KS"/>
    <property type="match status" value="1"/>
</dbReference>
<evidence type="ECO:0000256" key="6">
    <source>
        <dbReference type="ARBA" id="ARBA00023268"/>
    </source>
</evidence>
<evidence type="ECO:0000256" key="7">
    <source>
        <dbReference type="ARBA" id="ARBA00023315"/>
    </source>
</evidence>
<comment type="cofactor">
    <cofactor evidence="1">
        <name>pantetheine 4'-phosphate</name>
        <dbReference type="ChEBI" id="CHEBI:47942"/>
    </cofactor>
</comment>
<evidence type="ECO:0000256" key="2">
    <source>
        <dbReference type="ARBA" id="ARBA00022450"/>
    </source>
</evidence>
<dbReference type="SUPFAM" id="SSF47336">
    <property type="entry name" value="ACP-like"/>
    <property type="match status" value="1"/>
</dbReference>
<dbReference type="Gene3D" id="3.40.47.10">
    <property type="match status" value="1"/>
</dbReference>
<dbReference type="GeneID" id="96741176"/>
<dbReference type="PANTHER" id="PTHR43775">
    <property type="entry name" value="FATTY ACID SYNTHASE"/>
    <property type="match status" value="1"/>
</dbReference>
<dbReference type="InterPro" id="IPR018201">
    <property type="entry name" value="Ketoacyl_synth_AS"/>
</dbReference>
<evidence type="ECO:0000259" key="9">
    <source>
        <dbReference type="PROSITE" id="PS50075"/>
    </source>
</evidence>
<dbReference type="InterPro" id="IPR032821">
    <property type="entry name" value="PKS_assoc"/>
</dbReference>
<evidence type="ECO:0000259" key="10">
    <source>
        <dbReference type="PROSITE" id="PS52004"/>
    </source>
</evidence>
<dbReference type="Pfam" id="PF18369">
    <property type="entry name" value="PKS_DE"/>
    <property type="match status" value="1"/>
</dbReference>
<dbReference type="GO" id="GO:0033068">
    <property type="term" value="P:macrolide biosynthetic process"/>
    <property type="evidence" value="ECO:0007669"/>
    <property type="project" value="UniProtKB-ARBA"/>
</dbReference>
<dbReference type="Pfam" id="PF02801">
    <property type="entry name" value="Ketoacyl-synt_C"/>
    <property type="match status" value="1"/>
</dbReference>
<dbReference type="NCBIfam" id="NF045894">
    <property type="entry name" value="PKS_plus_SDR"/>
    <property type="match status" value="1"/>
</dbReference>
<dbReference type="SUPFAM" id="SSF51735">
    <property type="entry name" value="NAD(P)-binding Rossmann-fold domains"/>
    <property type="match status" value="2"/>
</dbReference>
<evidence type="ECO:0000256" key="3">
    <source>
        <dbReference type="ARBA" id="ARBA00022553"/>
    </source>
</evidence>
<dbReference type="SMART" id="SM00822">
    <property type="entry name" value="PKS_KR"/>
    <property type="match status" value="1"/>
</dbReference>
<feature type="domain" description="Carrier" evidence="9">
    <location>
        <begin position="1509"/>
        <end position="1584"/>
    </location>
</feature>
<organism evidence="11 12">
    <name type="scientific">Streptomyces sparsogenes DSM 40356</name>
    <dbReference type="NCBI Taxonomy" id="1331668"/>
    <lineage>
        <taxon>Bacteria</taxon>
        <taxon>Bacillati</taxon>
        <taxon>Actinomycetota</taxon>
        <taxon>Actinomycetes</taxon>
        <taxon>Kitasatosporales</taxon>
        <taxon>Streptomycetaceae</taxon>
        <taxon>Streptomyces</taxon>
    </lineage>
</organism>
<dbReference type="Gene3D" id="6.10.40.10">
    <property type="match status" value="1"/>
</dbReference>
<dbReference type="GO" id="GO:0006633">
    <property type="term" value="P:fatty acid biosynthetic process"/>
    <property type="evidence" value="ECO:0007669"/>
    <property type="project" value="InterPro"/>
</dbReference>
<dbReference type="Pfam" id="PF08659">
    <property type="entry name" value="KR"/>
    <property type="match status" value="1"/>
</dbReference>
<dbReference type="RefSeq" id="WP_065957865.1">
    <property type="nucleotide sequence ID" value="NZ_ASQP01000311.1"/>
</dbReference>
<dbReference type="Proteomes" id="UP000186168">
    <property type="component" value="Unassembled WGS sequence"/>
</dbReference>
<keyword evidence="2" id="KW-0596">Phosphopantetheine</keyword>
<reference evidence="11 12" key="1">
    <citation type="submission" date="2013-05" db="EMBL/GenBank/DDBJ databases">
        <title>Genome sequence of Streptomyces sparsogenes DSM 40356.</title>
        <authorList>
            <person name="Coyne S."/>
            <person name="Seebeck F.P."/>
        </authorList>
    </citation>
    <scope>NUCLEOTIDE SEQUENCE [LARGE SCALE GENOMIC DNA]</scope>
    <source>
        <strain evidence="11 12">DSM 40356</strain>
    </source>
</reference>
<dbReference type="SMART" id="SM01294">
    <property type="entry name" value="PKS_PP_betabranch"/>
    <property type="match status" value="1"/>
</dbReference>
<evidence type="ECO:0000256" key="5">
    <source>
        <dbReference type="ARBA" id="ARBA00023194"/>
    </source>
</evidence>
<dbReference type="InterPro" id="IPR014031">
    <property type="entry name" value="Ketoacyl_synth_C"/>
</dbReference>
<accession>A0A1R1SG50</accession>
<dbReference type="InterPro" id="IPR016035">
    <property type="entry name" value="Acyl_Trfase/lysoPLipase"/>
</dbReference>
<dbReference type="InterPro" id="IPR016039">
    <property type="entry name" value="Thiolase-like"/>
</dbReference>
<gene>
    <name evidence="11" type="ORF">SPAR_22222</name>
</gene>
<protein>
    <submittedName>
        <fullName evidence="11">Modular polyketide synthase</fullName>
    </submittedName>
</protein>
<dbReference type="PANTHER" id="PTHR43775:SF51">
    <property type="entry name" value="INACTIVE PHENOLPHTHIOCEROL SYNTHESIS POLYKETIDE SYNTHASE TYPE I PKS1-RELATED"/>
    <property type="match status" value="1"/>
</dbReference>
<dbReference type="FunFam" id="1.10.1200.10:FF:000007">
    <property type="entry name" value="Probable polyketide synthase pks17"/>
    <property type="match status" value="1"/>
</dbReference>
<dbReference type="InterPro" id="IPR036291">
    <property type="entry name" value="NAD(P)-bd_dom_sf"/>
</dbReference>